<dbReference type="EMBL" id="BARU01023164">
    <property type="protein sequence ID" value="GAH49956.1"/>
    <property type="molecule type" value="Genomic_DNA"/>
</dbReference>
<proteinExistence type="predicted"/>
<evidence type="ECO:0000313" key="1">
    <source>
        <dbReference type="EMBL" id="GAH49956.1"/>
    </source>
</evidence>
<evidence type="ECO:0008006" key="2">
    <source>
        <dbReference type="Google" id="ProtNLM"/>
    </source>
</evidence>
<organism evidence="1">
    <name type="scientific">marine sediment metagenome</name>
    <dbReference type="NCBI Taxonomy" id="412755"/>
    <lineage>
        <taxon>unclassified sequences</taxon>
        <taxon>metagenomes</taxon>
        <taxon>ecological metagenomes</taxon>
    </lineage>
</organism>
<name>X1FWH0_9ZZZZ</name>
<sequence length="86" mass="9512">MTVINPSEEEVTLTVTVSVPSDWDYWLDTLGMVEVTIGYGQSVKIPLRVKSSEEALSGEYDISVTAQNKEAPEYFGTGYATYEIPN</sequence>
<reference evidence="1" key="1">
    <citation type="journal article" date="2014" name="Front. Microbiol.">
        <title>High frequency of phylogenetically diverse reductive dehalogenase-homologous genes in deep subseafloor sedimentary metagenomes.</title>
        <authorList>
            <person name="Kawai M."/>
            <person name="Futagami T."/>
            <person name="Toyoda A."/>
            <person name="Takaki Y."/>
            <person name="Nishi S."/>
            <person name="Hori S."/>
            <person name="Arai W."/>
            <person name="Tsubouchi T."/>
            <person name="Morono Y."/>
            <person name="Uchiyama I."/>
            <person name="Ito T."/>
            <person name="Fujiyama A."/>
            <person name="Inagaki F."/>
            <person name="Takami H."/>
        </authorList>
    </citation>
    <scope>NUCLEOTIDE SEQUENCE</scope>
    <source>
        <strain evidence="1">Expedition CK06-06</strain>
    </source>
</reference>
<comment type="caution">
    <text evidence="1">The sequence shown here is derived from an EMBL/GenBank/DDBJ whole genome shotgun (WGS) entry which is preliminary data.</text>
</comment>
<dbReference type="AlphaFoldDB" id="X1FWH0"/>
<protein>
    <recommendedName>
        <fullName evidence="2">Alpha-galactosidase NEW3 domain-containing protein</fullName>
    </recommendedName>
</protein>
<accession>X1FWH0</accession>
<feature type="non-terminal residue" evidence="1">
    <location>
        <position position="86"/>
    </location>
</feature>
<gene>
    <name evidence="1" type="ORF">S03H2_37622</name>
</gene>